<comment type="caution">
    <text evidence="9">The sequence shown here is derived from an EMBL/GenBank/DDBJ whole genome shotgun (WGS) entry which is preliminary data.</text>
</comment>
<keyword evidence="3" id="KW-0805">Transcription regulation</keyword>
<dbReference type="Proteomes" id="UP001465668">
    <property type="component" value="Unassembled WGS sequence"/>
</dbReference>
<keyword evidence="4" id="KW-0238">DNA-binding</keyword>
<keyword evidence="6" id="KW-0539">Nucleus</keyword>
<dbReference type="InterPro" id="IPR001138">
    <property type="entry name" value="Zn2Cys6_DnaBD"/>
</dbReference>
<dbReference type="CDD" id="cd00067">
    <property type="entry name" value="GAL4"/>
    <property type="match status" value="1"/>
</dbReference>
<organism evidence="9 10">
    <name type="scientific">Seiridium cardinale</name>
    <dbReference type="NCBI Taxonomy" id="138064"/>
    <lineage>
        <taxon>Eukaryota</taxon>
        <taxon>Fungi</taxon>
        <taxon>Dikarya</taxon>
        <taxon>Ascomycota</taxon>
        <taxon>Pezizomycotina</taxon>
        <taxon>Sordariomycetes</taxon>
        <taxon>Xylariomycetidae</taxon>
        <taxon>Amphisphaeriales</taxon>
        <taxon>Sporocadaceae</taxon>
        <taxon>Seiridium</taxon>
    </lineage>
</organism>
<evidence type="ECO:0000259" key="8">
    <source>
        <dbReference type="PROSITE" id="PS50048"/>
    </source>
</evidence>
<keyword evidence="5" id="KW-0804">Transcription</keyword>
<dbReference type="InterPro" id="IPR052360">
    <property type="entry name" value="Transcr_Regulatory_Proteins"/>
</dbReference>
<dbReference type="Gene3D" id="4.10.240.10">
    <property type="entry name" value="Zn(2)-C6 fungal-type DNA-binding domain"/>
    <property type="match status" value="1"/>
</dbReference>
<evidence type="ECO:0000256" key="7">
    <source>
        <dbReference type="SAM" id="MobiDB-lite"/>
    </source>
</evidence>
<keyword evidence="1" id="KW-0479">Metal-binding</keyword>
<reference evidence="9 10" key="1">
    <citation type="submission" date="2024-02" db="EMBL/GenBank/DDBJ databases">
        <title>First draft genome assembly of two strains of Seiridium cardinale.</title>
        <authorList>
            <person name="Emiliani G."/>
            <person name="Scali E."/>
        </authorList>
    </citation>
    <scope>NUCLEOTIDE SEQUENCE [LARGE SCALE GENOMIC DNA]</scope>
    <source>
        <strain evidence="9 10">BM-138-000479</strain>
    </source>
</reference>
<dbReference type="Pfam" id="PF00172">
    <property type="entry name" value="Zn_clus"/>
    <property type="match status" value="1"/>
</dbReference>
<gene>
    <name evidence="9" type="ORF">SCAR479_03019</name>
</gene>
<evidence type="ECO:0000256" key="1">
    <source>
        <dbReference type="ARBA" id="ARBA00022723"/>
    </source>
</evidence>
<dbReference type="SMART" id="SM00066">
    <property type="entry name" value="GAL4"/>
    <property type="match status" value="1"/>
</dbReference>
<dbReference type="SUPFAM" id="SSF57701">
    <property type="entry name" value="Zn2/Cys6 DNA-binding domain"/>
    <property type="match status" value="1"/>
</dbReference>
<feature type="region of interest" description="Disordered" evidence="7">
    <location>
        <begin position="1"/>
        <end position="21"/>
    </location>
</feature>
<keyword evidence="2" id="KW-0862">Zinc</keyword>
<name>A0ABR2Y1F7_9PEZI</name>
<feature type="domain" description="Zn(2)-C6 fungal-type" evidence="8">
    <location>
        <begin position="30"/>
        <end position="58"/>
    </location>
</feature>
<evidence type="ECO:0000256" key="2">
    <source>
        <dbReference type="ARBA" id="ARBA00022833"/>
    </source>
</evidence>
<evidence type="ECO:0000313" key="10">
    <source>
        <dbReference type="Proteomes" id="UP001465668"/>
    </source>
</evidence>
<keyword evidence="10" id="KW-1185">Reference proteome</keyword>
<dbReference type="EMBL" id="JARVKM010000008">
    <property type="protein sequence ID" value="KAK9779895.1"/>
    <property type="molecule type" value="Genomic_DNA"/>
</dbReference>
<evidence type="ECO:0000256" key="5">
    <source>
        <dbReference type="ARBA" id="ARBA00023163"/>
    </source>
</evidence>
<dbReference type="PANTHER" id="PTHR36206:SF13">
    <property type="entry name" value="TRANSCRIPTIONAL REGULATORY PROTEIN MOC3"/>
    <property type="match status" value="1"/>
</dbReference>
<dbReference type="PROSITE" id="PS00463">
    <property type="entry name" value="ZN2_CY6_FUNGAL_1"/>
    <property type="match status" value="1"/>
</dbReference>
<evidence type="ECO:0000256" key="6">
    <source>
        <dbReference type="ARBA" id="ARBA00023242"/>
    </source>
</evidence>
<protein>
    <submittedName>
        <fullName evidence="9">Zn(2)-C6 fungal-type domain-containing protein</fullName>
    </submittedName>
</protein>
<evidence type="ECO:0000256" key="3">
    <source>
        <dbReference type="ARBA" id="ARBA00023015"/>
    </source>
</evidence>
<dbReference type="InterPro" id="IPR036864">
    <property type="entry name" value="Zn2-C6_fun-type_DNA-bd_sf"/>
</dbReference>
<dbReference type="PANTHER" id="PTHR36206">
    <property type="entry name" value="ASPERCRYPTIN BIOSYNTHESIS CLUSTER-SPECIFIC TRANSCRIPTION REGULATOR ATNN-RELATED"/>
    <property type="match status" value="1"/>
</dbReference>
<evidence type="ECO:0000313" key="9">
    <source>
        <dbReference type="EMBL" id="KAK9779895.1"/>
    </source>
</evidence>
<dbReference type="PROSITE" id="PS50048">
    <property type="entry name" value="ZN2_CY6_FUNGAL_2"/>
    <property type="match status" value="1"/>
</dbReference>
<proteinExistence type="predicted"/>
<evidence type="ECO:0000256" key="4">
    <source>
        <dbReference type="ARBA" id="ARBA00023125"/>
    </source>
</evidence>
<accession>A0ABR2Y1F7</accession>
<sequence length="421" mass="47376">MLTSHSEIAPENAGTSVKSQRAYKPKVKTGCLTCRKRKIKCDEAKPSCLKCSSTGRRCDGYNSNFVNTKPSEHVTAVRAATAAHPSTATSAYPTSSHDLRELVRQFQFIHKPVVGLKYTYEVEATGILISSKADPSIRYALMSMSALREKYAKYGDYHTIKTHHAHELRPVFESYNAAIGSLTRRLSHGGHDAAGAALQCCQLFFSIETMQHNYAAAIQHLAQGLRIMRDWRIRTYLNEKGDVMPPENPDLPQVDMFALKIFFAPCPGSRRIAKHSQMNGRPRTSHERTLVAMIEDPIRTEHIRFGRMKLLDIANTTFDFLADTGSSDPAALALGDRKRDLLHQLEVWDSLAKHLRQKDGTVWPVRIDEVAMFLFHQVLRLIVTSCVHSSKDTDLVENETSEVMRTAELLTNIRAEDLKLE</sequence>